<evidence type="ECO:0000313" key="1">
    <source>
        <dbReference type="EMBL" id="URE49297.1"/>
    </source>
</evidence>
<reference evidence="1" key="1">
    <citation type="submission" date="2022-05" db="EMBL/GenBank/DDBJ databases">
        <title>The Musa troglodytarum L. genome provides insights into the mechanism of non-climacteric behaviour and enrichment of carotenoids.</title>
        <authorList>
            <person name="Wang J."/>
        </authorList>
    </citation>
    <scope>NUCLEOTIDE SEQUENCE</scope>
    <source>
        <tissue evidence="1">Leaf</tissue>
    </source>
</reference>
<gene>
    <name evidence="1" type="ORF">MUK42_04915</name>
</gene>
<accession>A0A9E7L9H7</accession>
<dbReference type="Proteomes" id="UP001055439">
    <property type="component" value="Chromosome 9"/>
</dbReference>
<protein>
    <submittedName>
        <fullName evidence="1">RNA polymerase</fullName>
    </submittedName>
</protein>
<keyword evidence="2" id="KW-1185">Reference proteome</keyword>
<evidence type="ECO:0000313" key="2">
    <source>
        <dbReference type="Proteomes" id="UP001055439"/>
    </source>
</evidence>
<dbReference type="AlphaFoldDB" id="A0A9E7L9H7"/>
<sequence length="96" mass="10457">MRCGPTSQFCCSLHSLVVTDGSFQFSLKTLPVPLSTNLFRRLSENCLASPLVPDLVVDQPFSPAFRELGSNFEVKVFDRGLLLASPLVPDLVVSMG</sequence>
<proteinExistence type="predicted"/>
<name>A0A9E7L9H7_9LILI</name>
<dbReference type="EMBL" id="CP097511">
    <property type="protein sequence ID" value="URE49297.1"/>
    <property type="molecule type" value="Genomic_DNA"/>
</dbReference>
<organism evidence="1 2">
    <name type="scientific">Musa troglodytarum</name>
    <name type="common">fe'i banana</name>
    <dbReference type="NCBI Taxonomy" id="320322"/>
    <lineage>
        <taxon>Eukaryota</taxon>
        <taxon>Viridiplantae</taxon>
        <taxon>Streptophyta</taxon>
        <taxon>Embryophyta</taxon>
        <taxon>Tracheophyta</taxon>
        <taxon>Spermatophyta</taxon>
        <taxon>Magnoliopsida</taxon>
        <taxon>Liliopsida</taxon>
        <taxon>Zingiberales</taxon>
        <taxon>Musaceae</taxon>
        <taxon>Musa</taxon>
    </lineage>
</organism>
<dbReference type="OrthoDB" id="6513042at2759"/>